<dbReference type="AlphaFoldDB" id="A0A6M1RTV6"/>
<evidence type="ECO:0000256" key="1">
    <source>
        <dbReference type="SAM" id="Phobius"/>
    </source>
</evidence>
<reference evidence="2 3" key="1">
    <citation type="submission" date="2020-02" db="EMBL/GenBank/DDBJ databases">
        <title>Draft genome sequence of Limisphaera ngatamarikiensis NGM72.4T, a thermophilic Verrucomicrobia grouped in subdivision 3.</title>
        <authorList>
            <person name="Carere C.R."/>
            <person name="Steen J."/>
            <person name="Hugenholtz P."/>
            <person name="Stott M.B."/>
        </authorList>
    </citation>
    <scope>NUCLEOTIDE SEQUENCE [LARGE SCALE GENOMIC DNA]</scope>
    <source>
        <strain evidence="2 3">NGM72.4</strain>
    </source>
</reference>
<sequence length="64" mass="7132">MNDASSTPQSARSLEEVYRPMTRRTFLKGAAASLVGMAGLMAALRPLLELERGEMTLEQLLWKH</sequence>
<dbReference type="PROSITE" id="PS51318">
    <property type="entry name" value="TAT"/>
    <property type="match status" value="1"/>
</dbReference>
<keyword evidence="1" id="KW-1133">Transmembrane helix</keyword>
<name>A0A6M1RTV6_9BACT</name>
<dbReference type="InterPro" id="IPR019546">
    <property type="entry name" value="TAT_signal_bac_arc"/>
</dbReference>
<keyword evidence="1" id="KW-0472">Membrane</keyword>
<feature type="transmembrane region" description="Helical" evidence="1">
    <location>
        <begin position="29"/>
        <end position="48"/>
    </location>
</feature>
<dbReference type="NCBIfam" id="TIGR01409">
    <property type="entry name" value="TAT_signal_seq"/>
    <property type="match status" value="1"/>
</dbReference>
<dbReference type="Proteomes" id="UP000477311">
    <property type="component" value="Unassembled WGS sequence"/>
</dbReference>
<proteinExistence type="predicted"/>
<evidence type="ECO:0000313" key="3">
    <source>
        <dbReference type="Proteomes" id="UP000477311"/>
    </source>
</evidence>
<comment type="caution">
    <text evidence="2">The sequence shown here is derived from an EMBL/GenBank/DDBJ whole genome shotgun (WGS) entry which is preliminary data.</text>
</comment>
<dbReference type="RefSeq" id="WP_165105551.1">
    <property type="nucleotide sequence ID" value="NZ_JAAKYA010000012.1"/>
</dbReference>
<keyword evidence="3" id="KW-1185">Reference proteome</keyword>
<gene>
    <name evidence="2" type="ORF">G4L39_02165</name>
</gene>
<accession>A0A6M1RTV6</accession>
<dbReference type="InterPro" id="IPR006311">
    <property type="entry name" value="TAT_signal"/>
</dbReference>
<evidence type="ECO:0000313" key="2">
    <source>
        <dbReference type="EMBL" id="NGO38202.1"/>
    </source>
</evidence>
<keyword evidence="1" id="KW-0812">Transmembrane</keyword>
<protein>
    <submittedName>
        <fullName evidence="2">Twin-arginine translocation signal domain-containing protein</fullName>
    </submittedName>
</protein>
<dbReference type="EMBL" id="JAAKYA010000012">
    <property type="protein sequence ID" value="NGO38202.1"/>
    <property type="molecule type" value="Genomic_DNA"/>
</dbReference>
<organism evidence="2 3">
    <name type="scientific">Limisphaera ngatamarikiensis</name>
    <dbReference type="NCBI Taxonomy" id="1324935"/>
    <lineage>
        <taxon>Bacteria</taxon>
        <taxon>Pseudomonadati</taxon>
        <taxon>Verrucomicrobiota</taxon>
        <taxon>Verrucomicrobiia</taxon>
        <taxon>Limisphaerales</taxon>
        <taxon>Limisphaeraceae</taxon>
        <taxon>Limisphaera</taxon>
    </lineage>
</organism>